<accession>A0A151JA97</accession>
<evidence type="ECO:0000313" key="2">
    <source>
        <dbReference type="EMBL" id="KYN21873.1"/>
    </source>
</evidence>
<feature type="region of interest" description="Disordered" evidence="1">
    <location>
        <begin position="1"/>
        <end position="25"/>
    </location>
</feature>
<evidence type="ECO:0000256" key="1">
    <source>
        <dbReference type="SAM" id="MobiDB-lite"/>
    </source>
</evidence>
<protein>
    <submittedName>
        <fullName evidence="2">Uncharacterized protein</fullName>
    </submittedName>
</protein>
<dbReference type="Proteomes" id="UP000078492">
    <property type="component" value="Unassembled WGS sequence"/>
</dbReference>
<evidence type="ECO:0000313" key="3">
    <source>
        <dbReference type="Proteomes" id="UP000078492"/>
    </source>
</evidence>
<proteinExistence type="predicted"/>
<reference evidence="2 3" key="1">
    <citation type="submission" date="2015-09" db="EMBL/GenBank/DDBJ databases">
        <title>Trachymyrmex cornetzi WGS genome.</title>
        <authorList>
            <person name="Nygaard S."/>
            <person name="Hu H."/>
            <person name="Boomsma J."/>
            <person name="Zhang G."/>
        </authorList>
    </citation>
    <scope>NUCLEOTIDE SEQUENCE [LARGE SCALE GENOMIC DNA]</scope>
    <source>
        <strain evidence="2">Tcor2-1</strain>
        <tissue evidence="2">Whole body</tissue>
    </source>
</reference>
<gene>
    <name evidence="2" type="ORF">ALC57_05742</name>
</gene>
<feature type="compositionally biased region" description="Basic and acidic residues" evidence="1">
    <location>
        <begin position="1"/>
        <end position="14"/>
    </location>
</feature>
<name>A0A151JA97_9HYME</name>
<dbReference type="AlphaFoldDB" id="A0A151JA97"/>
<dbReference type="EMBL" id="KQ979347">
    <property type="protein sequence ID" value="KYN21873.1"/>
    <property type="molecule type" value="Genomic_DNA"/>
</dbReference>
<sequence>MDRKHSRDMDERASRSKKRKFTGNIHTRETDTSFASTSAKEEVRFGESNARGLGFKIAVLHNAVWAIFYHKISSNENSQYMYCPVGSDRWCKWRVAESNNTLHEFDHEPPFHEDVQQAIKPIFEDLSSRELLERYLGGETQNNHKSYNSTVWVFAPKHLHYGAKIIEIATYLAVGIFNEGFYAGLKIMTTIGIVIGRNAKIFCNTRDQYRLERSTRQSLEATKEARIKRRNDQMALNNFYENEEGLYSPGIAK</sequence>
<organism evidence="2 3">
    <name type="scientific">Trachymyrmex cornetzi</name>
    <dbReference type="NCBI Taxonomy" id="471704"/>
    <lineage>
        <taxon>Eukaryota</taxon>
        <taxon>Metazoa</taxon>
        <taxon>Ecdysozoa</taxon>
        <taxon>Arthropoda</taxon>
        <taxon>Hexapoda</taxon>
        <taxon>Insecta</taxon>
        <taxon>Pterygota</taxon>
        <taxon>Neoptera</taxon>
        <taxon>Endopterygota</taxon>
        <taxon>Hymenoptera</taxon>
        <taxon>Apocrita</taxon>
        <taxon>Aculeata</taxon>
        <taxon>Formicoidea</taxon>
        <taxon>Formicidae</taxon>
        <taxon>Myrmicinae</taxon>
        <taxon>Trachymyrmex</taxon>
    </lineage>
</organism>
<keyword evidence="3" id="KW-1185">Reference proteome</keyword>